<dbReference type="PANTHER" id="PTHR38831:SF2">
    <property type="entry name" value="TYPE II SECRETION SYSTEM PROTEIN K"/>
    <property type="match status" value="1"/>
</dbReference>
<evidence type="ECO:0000256" key="8">
    <source>
        <dbReference type="ARBA" id="ARBA00022989"/>
    </source>
</evidence>
<reference evidence="11 12" key="1">
    <citation type="journal article" date="2014" name="PLoS ONE">
        <title>The first complete genome sequence of the class fimbriimonadia in the phylum armatimonadetes.</title>
        <authorList>
            <person name="Hu Z.Y."/>
            <person name="Wang Y.Z."/>
            <person name="Im W.T."/>
            <person name="Wang S.Y."/>
            <person name="Zhao G.P."/>
            <person name="Zheng H.J."/>
            <person name="Quan Z.X."/>
        </authorList>
    </citation>
    <scope>NUCLEOTIDE SEQUENCE [LARGE SCALE GENOMIC DNA]</scope>
    <source>
        <strain evidence="11">Gsoil 348</strain>
    </source>
</reference>
<dbReference type="HOGENOM" id="CLU_686528_0_0_0"/>
<dbReference type="PANTHER" id="PTHR38831">
    <property type="entry name" value="TYPE II SECRETION SYSTEM PROTEIN K"/>
    <property type="match status" value="1"/>
</dbReference>
<keyword evidence="12" id="KW-1185">Reference proteome</keyword>
<dbReference type="Proteomes" id="UP000027982">
    <property type="component" value="Chromosome"/>
</dbReference>
<sequence>MTLVILAGLVAVVASVANNQRVAFRSQISRQQRERAHLAALAGIQRAIAVLATIPAPGQSGQTTTTTGNTTSQSGAITLQDDWATLGQTGSEKFIVGNASFRLQIVDASSFVNINSATEDQWNKLPLAPEEIASILDYRTTGSAARPLGAKDDYYNALAEPYNAKLANFETVDELLQVKGLTAKILYELRTDVQTSNPLPTDINGNTVPLADLLTAVSYSARLNPQGQALINVGGAAGAANRRQRLQALGFSANFLNQIAPAQGPQPTFATVGAICARASSADDLAKVLDNLATDAQPRQLGRININTAPESVLQTVPGITPDLATAIVQRQTQGFASLGEVTQVPGITSQVLSQCADLLTASSQTFYVRIVGTSGQTSVAVLALIDVENGTPKLLMVQDQPFNDMITRWNWPTDTNVDTTLKEAA</sequence>
<organism evidence="11 12">
    <name type="scientific">Fimbriimonas ginsengisoli Gsoil 348</name>
    <dbReference type="NCBI Taxonomy" id="661478"/>
    <lineage>
        <taxon>Bacteria</taxon>
        <taxon>Bacillati</taxon>
        <taxon>Armatimonadota</taxon>
        <taxon>Fimbriimonadia</taxon>
        <taxon>Fimbriimonadales</taxon>
        <taxon>Fimbriimonadaceae</taxon>
        <taxon>Fimbriimonas</taxon>
    </lineage>
</organism>
<protein>
    <submittedName>
        <fullName evidence="11">General secretion pathway protein K</fullName>
    </submittedName>
</protein>
<evidence type="ECO:0000313" key="12">
    <source>
        <dbReference type="Proteomes" id="UP000027982"/>
    </source>
</evidence>
<evidence type="ECO:0000256" key="3">
    <source>
        <dbReference type="ARBA" id="ARBA00022448"/>
    </source>
</evidence>
<dbReference type="AlphaFoldDB" id="A0A068NXT8"/>
<keyword evidence="3" id="KW-0813">Transport</keyword>
<dbReference type="STRING" id="661478.OP10G_4202"/>
<accession>A0A068NXT8</accession>
<dbReference type="SUPFAM" id="SSF81585">
    <property type="entry name" value="PsbU/PolX domain-like"/>
    <property type="match status" value="1"/>
</dbReference>
<dbReference type="Gene3D" id="1.10.150.320">
    <property type="entry name" value="Photosystem II 12 kDa extrinsic protein"/>
    <property type="match status" value="1"/>
</dbReference>
<comment type="similarity">
    <text evidence="2">Belongs to the GSP K family.</text>
</comment>
<dbReference type="EMBL" id="CP007139">
    <property type="protein sequence ID" value="AIE87570.1"/>
    <property type="molecule type" value="Genomic_DNA"/>
</dbReference>
<dbReference type="eggNOG" id="COG3156">
    <property type="taxonomic scope" value="Bacteria"/>
</dbReference>
<gene>
    <name evidence="11" type="ORF">OP10G_4202</name>
</gene>
<name>A0A068NXT8_FIMGI</name>
<evidence type="ECO:0000256" key="2">
    <source>
        <dbReference type="ARBA" id="ARBA00007246"/>
    </source>
</evidence>
<evidence type="ECO:0000256" key="6">
    <source>
        <dbReference type="ARBA" id="ARBA00022692"/>
    </source>
</evidence>
<evidence type="ECO:0000259" key="10">
    <source>
        <dbReference type="Pfam" id="PF21687"/>
    </source>
</evidence>
<dbReference type="InterPro" id="IPR038072">
    <property type="entry name" value="GspK_central_sf"/>
</dbReference>
<evidence type="ECO:0000256" key="1">
    <source>
        <dbReference type="ARBA" id="ARBA00004533"/>
    </source>
</evidence>
<dbReference type="KEGG" id="fgi:OP10G_4202"/>
<keyword evidence="6" id="KW-0812">Transmembrane</keyword>
<dbReference type="GO" id="GO:0005886">
    <property type="term" value="C:plasma membrane"/>
    <property type="evidence" value="ECO:0007669"/>
    <property type="project" value="UniProtKB-SubCell"/>
</dbReference>
<dbReference type="Pfam" id="PF12836">
    <property type="entry name" value="HHH_3"/>
    <property type="match status" value="1"/>
</dbReference>
<evidence type="ECO:0000313" key="11">
    <source>
        <dbReference type="EMBL" id="AIE87570.1"/>
    </source>
</evidence>
<dbReference type="Gene3D" id="1.10.40.60">
    <property type="entry name" value="EpsJ-like"/>
    <property type="match status" value="1"/>
</dbReference>
<evidence type="ECO:0000256" key="5">
    <source>
        <dbReference type="ARBA" id="ARBA00022519"/>
    </source>
</evidence>
<evidence type="ECO:0000256" key="4">
    <source>
        <dbReference type="ARBA" id="ARBA00022475"/>
    </source>
</evidence>
<keyword evidence="8" id="KW-1133">Transmembrane helix</keyword>
<evidence type="ECO:0000256" key="9">
    <source>
        <dbReference type="ARBA" id="ARBA00023136"/>
    </source>
</evidence>
<keyword evidence="5" id="KW-0997">Cell inner membrane</keyword>
<dbReference type="InterPro" id="IPR049031">
    <property type="entry name" value="T2SSK_SAM-like_1st"/>
</dbReference>
<keyword evidence="7" id="KW-0653">Protein transport</keyword>
<proteinExistence type="inferred from homology"/>
<dbReference type="InterPro" id="IPR005628">
    <property type="entry name" value="GspK"/>
</dbReference>
<keyword evidence="4" id="KW-1003">Cell membrane</keyword>
<keyword evidence="9" id="KW-0472">Membrane</keyword>
<comment type="subcellular location">
    <subcellularLocation>
        <location evidence="1">Cell inner membrane</location>
    </subcellularLocation>
</comment>
<feature type="domain" description="T2SS protein K first SAM-like" evidence="10">
    <location>
        <begin position="130"/>
        <end position="190"/>
    </location>
</feature>
<dbReference type="Pfam" id="PF21687">
    <property type="entry name" value="T2SSK_1st"/>
    <property type="match status" value="1"/>
</dbReference>
<evidence type="ECO:0000256" key="7">
    <source>
        <dbReference type="ARBA" id="ARBA00022927"/>
    </source>
</evidence>
<dbReference type="SUPFAM" id="SSF158544">
    <property type="entry name" value="GspK insert domain-like"/>
    <property type="match status" value="1"/>
</dbReference>
<dbReference type="GO" id="GO:0009306">
    <property type="term" value="P:protein secretion"/>
    <property type="evidence" value="ECO:0007669"/>
    <property type="project" value="InterPro"/>
</dbReference>